<dbReference type="PANTHER" id="PTHR38418">
    <property type="entry name" value="SUGAR ISOMERASE, KPSF/GUTQ (AFU_ORTHOLOGUE AFUA_6G08860)"/>
    <property type="match status" value="1"/>
</dbReference>
<accession>A0A645C5P8</accession>
<dbReference type="SUPFAM" id="SSF53697">
    <property type="entry name" value="SIS domain"/>
    <property type="match status" value="1"/>
</dbReference>
<dbReference type="Gene3D" id="3.40.50.10490">
    <property type="entry name" value="Glucose-6-phosphate isomerase like protein, domain 1"/>
    <property type="match status" value="1"/>
</dbReference>
<evidence type="ECO:0000256" key="1">
    <source>
        <dbReference type="SAM" id="Phobius"/>
    </source>
</evidence>
<dbReference type="GO" id="GO:0097367">
    <property type="term" value="F:carbohydrate derivative binding"/>
    <property type="evidence" value="ECO:0007669"/>
    <property type="project" value="InterPro"/>
</dbReference>
<dbReference type="GO" id="GO:1901135">
    <property type="term" value="P:carbohydrate derivative metabolic process"/>
    <property type="evidence" value="ECO:0007669"/>
    <property type="project" value="InterPro"/>
</dbReference>
<organism evidence="3">
    <name type="scientific">bioreactor metagenome</name>
    <dbReference type="NCBI Taxonomy" id="1076179"/>
    <lineage>
        <taxon>unclassified sequences</taxon>
        <taxon>metagenomes</taxon>
        <taxon>ecological metagenomes</taxon>
    </lineage>
</organism>
<sequence>MGVVDSSDIVILISKGGKTDELIGMLKSLKAISPTIIVVSENNSSPMVGVADIWIKIPILQEPDSFNMLATSSTLATIAFFDALIIFIKEWSGFTKEDFLLVHPGGAVGERLIHDISK</sequence>
<protein>
    <submittedName>
        <fullName evidence="3">Arabinose 5-phosphate isomerase KdsD</fullName>
        <ecNumber evidence="3">5.3.1.13</ecNumber>
    </submittedName>
</protein>
<evidence type="ECO:0000259" key="2">
    <source>
        <dbReference type="PROSITE" id="PS51464"/>
    </source>
</evidence>
<keyword evidence="1" id="KW-1133">Transmembrane helix</keyword>
<evidence type="ECO:0000313" key="3">
    <source>
        <dbReference type="EMBL" id="MPM72895.1"/>
    </source>
</evidence>
<dbReference type="InterPro" id="IPR001347">
    <property type="entry name" value="SIS_dom"/>
</dbReference>
<dbReference type="PROSITE" id="PS51464">
    <property type="entry name" value="SIS"/>
    <property type="match status" value="1"/>
</dbReference>
<keyword evidence="1" id="KW-0812">Transmembrane</keyword>
<keyword evidence="1" id="KW-0472">Membrane</keyword>
<dbReference type="InterPro" id="IPR046348">
    <property type="entry name" value="SIS_dom_sf"/>
</dbReference>
<proteinExistence type="predicted"/>
<comment type="caution">
    <text evidence="3">The sequence shown here is derived from an EMBL/GenBank/DDBJ whole genome shotgun (WGS) entry which is preliminary data.</text>
</comment>
<dbReference type="Pfam" id="PF01380">
    <property type="entry name" value="SIS"/>
    <property type="match status" value="1"/>
</dbReference>
<dbReference type="PANTHER" id="PTHR38418:SF2">
    <property type="entry name" value="SUGAR ISOMERASE, KPSF_GUTQ (AFU_ORTHOLOGUE AFUA_6G08860)"/>
    <property type="match status" value="1"/>
</dbReference>
<feature type="transmembrane region" description="Helical" evidence="1">
    <location>
        <begin position="68"/>
        <end position="88"/>
    </location>
</feature>
<dbReference type="EMBL" id="VSSQ01025026">
    <property type="protein sequence ID" value="MPM72895.1"/>
    <property type="molecule type" value="Genomic_DNA"/>
</dbReference>
<feature type="domain" description="SIS" evidence="2">
    <location>
        <begin position="1"/>
        <end position="94"/>
    </location>
</feature>
<dbReference type="GO" id="GO:0019146">
    <property type="term" value="F:arabinose-5-phosphate isomerase activity"/>
    <property type="evidence" value="ECO:0007669"/>
    <property type="project" value="UniProtKB-EC"/>
</dbReference>
<dbReference type="AlphaFoldDB" id="A0A645C5P8"/>
<name>A0A645C5P8_9ZZZZ</name>
<reference evidence="3" key="1">
    <citation type="submission" date="2019-08" db="EMBL/GenBank/DDBJ databases">
        <authorList>
            <person name="Kucharzyk K."/>
            <person name="Murdoch R.W."/>
            <person name="Higgins S."/>
            <person name="Loffler F."/>
        </authorList>
    </citation>
    <scope>NUCLEOTIDE SEQUENCE</scope>
</reference>
<dbReference type="EC" id="5.3.1.13" evidence="3"/>
<keyword evidence="3" id="KW-0413">Isomerase</keyword>
<gene>
    <name evidence="3" type="primary">kdsD_16</name>
    <name evidence="3" type="ORF">SDC9_119871</name>
</gene>